<dbReference type="InterPro" id="IPR007492">
    <property type="entry name" value="LytTR_DNA-bd_dom"/>
</dbReference>
<dbReference type="Proteomes" id="UP001597526">
    <property type="component" value="Unassembled WGS sequence"/>
</dbReference>
<dbReference type="SMART" id="SM00850">
    <property type="entry name" value="LytTR"/>
    <property type="match status" value="1"/>
</dbReference>
<keyword evidence="1" id="KW-0472">Membrane</keyword>
<dbReference type="InterPro" id="IPR046947">
    <property type="entry name" value="LytR-like"/>
</dbReference>
<organism evidence="3 4">
    <name type="scientific">Croceitalea marina</name>
    <dbReference type="NCBI Taxonomy" id="1775166"/>
    <lineage>
        <taxon>Bacteria</taxon>
        <taxon>Pseudomonadati</taxon>
        <taxon>Bacteroidota</taxon>
        <taxon>Flavobacteriia</taxon>
        <taxon>Flavobacteriales</taxon>
        <taxon>Flavobacteriaceae</taxon>
        <taxon>Croceitalea</taxon>
    </lineage>
</organism>
<keyword evidence="1" id="KW-1133">Transmembrane helix</keyword>
<dbReference type="Gene3D" id="2.40.50.1020">
    <property type="entry name" value="LytTr DNA-binding domain"/>
    <property type="match status" value="1"/>
</dbReference>
<feature type="domain" description="HTH LytTR-type" evidence="2">
    <location>
        <begin position="158"/>
        <end position="251"/>
    </location>
</feature>
<gene>
    <name evidence="3" type="ORF">ACFSQJ_17245</name>
</gene>
<reference evidence="4" key="1">
    <citation type="journal article" date="2019" name="Int. J. Syst. Evol. Microbiol.">
        <title>The Global Catalogue of Microorganisms (GCM) 10K type strain sequencing project: providing services to taxonomists for standard genome sequencing and annotation.</title>
        <authorList>
            <consortium name="The Broad Institute Genomics Platform"/>
            <consortium name="The Broad Institute Genome Sequencing Center for Infectious Disease"/>
            <person name="Wu L."/>
            <person name="Ma J."/>
        </authorList>
    </citation>
    <scope>NUCLEOTIDE SEQUENCE [LARGE SCALE GENOMIC DNA]</scope>
    <source>
        <strain evidence="4">KCTC 52368</strain>
    </source>
</reference>
<name>A0ABW5N1M3_9FLAO</name>
<keyword evidence="1" id="KW-0812">Transmembrane</keyword>
<dbReference type="PANTHER" id="PTHR37299">
    <property type="entry name" value="TRANSCRIPTIONAL REGULATOR-RELATED"/>
    <property type="match status" value="1"/>
</dbReference>
<evidence type="ECO:0000256" key="1">
    <source>
        <dbReference type="SAM" id="Phobius"/>
    </source>
</evidence>
<comment type="caution">
    <text evidence="3">The sequence shown here is derived from an EMBL/GenBank/DDBJ whole genome shotgun (WGS) entry which is preliminary data.</text>
</comment>
<dbReference type="RefSeq" id="WP_377768167.1">
    <property type="nucleotide sequence ID" value="NZ_JBHULB010000081.1"/>
</dbReference>
<accession>A0ABW5N1M3</accession>
<sequence length="251" mass="30179">MTKFSKILLGEYHLFNSRIFTHVLFWLFYYIFFSLLWVKEGNYFRSFELEFVLMPLRIAASYVVLYYLIPRFLLKEKIERFLTLYLTLIFIAGVLQRVLNYYFHECFFIETSNLVELSPYFRSIVLINTTVMLLSSLKIFSVWRIENKKNREDSEEYLEIKSNKRIYRILPSEIKFIEGMGNYLTTYLVNRKPLIAYMSLKEMKSILPENFVRIHKSFIINKNLIDSYNNESVEIDDRIIPIGKSFNGQEL</sequence>
<protein>
    <submittedName>
        <fullName evidence="3">LytR/AlgR family response regulator transcription factor</fullName>
    </submittedName>
</protein>
<proteinExistence type="predicted"/>
<dbReference type="PANTHER" id="PTHR37299:SF1">
    <property type="entry name" value="STAGE 0 SPORULATION PROTEIN A HOMOLOG"/>
    <property type="match status" value="1"/>
</dbReference>
<evidence type="ECO:0000313" key="3">
    <source>
        <dbReference type="EMBL" id="MFD2588676.1"/>
    </source>
</evidence>
<dbReference type="Pfam" id="PF04397">
    <property type="entry name" value="LytTR"/>
    <property type="match status" value="1"/>
</dbReference>
<keyword evidence="4" id="KW-1185">Reference proteome</keyword>
<dbReference type="PROSITE" id="PS50930">
    <property type="entry name" value="HTH_LYTTR"/>
    <property type="match status" value="1"/>
</dbReference>
<dbReference type="EMBL" id="JBHULB010000081">
    <property type="protein sequence ID" value="MFD2588676.1"/>
    <property type="molecule type" value="Genomic_DNA"/>
</dbReference>
<feature type="transmembrane region" description="Helical" evidence="1">
    <location>
        <begin position="20"/>
        <end position="39"/>
    </location>
</feature>
<feature type="transmembrane region" description="Helical" evidence="1">
    <location>
        <begin position="123"/>
        <end position="143"/>
    </location>
</feature>
<evidence type="ECO:0000313" key="4">
    <source>
        <dbReference type="Proteomes" id="UP001597526"/>
    </source>
</evidence>
<evidence type="ECO:0000259" key="2">
    <source>
        <dbReference type="PROSITE" id="PS50930"/>
    </source>
</evidence>
<feature type="transmembrane region" description="Helical" evidence="1">
    <location>
        <begin position="51"/>
        <end position="69"/>
    </location>
</feature>
<feature type="transmembrane region" description="Helical" evidence="1">
    <location>
        <begin position="81"/>
        <end position="103"/>
    </location>
</feature>